<dbReference type="Pfam" id="PF03704">
    <property type="entry name" value="BTAD"/>
    <property type="match status" value="1"/>
</dbReference>
<evidence type="ECO:0000256" key="2">
    <source>
        <dbReference type="ARBA" id="ARBA00023015"/>
    </source>
</evidence>
<keyword evidence="2" id="KW-0805">Transcription regulation</keyword>
<dbReference type="Gene3D" id="1.25.40.10">
    <property type="entry name" value="Tetratricopeptide repeat domain"/>
    <property type="match status" value="2"/>
</dbReference>
<name>A0A5Q0HE31_SACSY</name>
<dbReference type="AlphaFoldDB" id="A0A5Q0HE31"/>
<comment type="similarity">
    <text evidence="1">Belongs to the AfsR/DnrI/RedD regulatory family.</text>
</comment>
<dbReference type="GO" id="GO:0006355">
    <property type="term" value="P:regulation of DNA-templated transcription"/>
    <property type="evidence" value="ECO:0007669"/>
    <property type="project" value="InterPro"/>
</dbReference>
<dbReference type="InterPro" id="IPR019734">
    <property type="entry name" value="TPR_rpt"/>
</dbReference>
<dbReference type="SMART" id="SM00862">
    <property type="entry name" value="Trans_reg_C"/>
    <property type="match status" value="1"/>
</dbReference>
<feature type="domain" description="Bacterial transcriptional activator" evidence="7">
    <location>
        <begin position="116"/>
        <end position="257"/>
    </location>
</feature>
<dbReference type="SUPFAM" id="SSF48452">
    <property type="entry name" value="TPR-like"/>
    <property type="match status" value="2"/>
</dbReference>
<dbReference type="SMART" id="SM01043">
    <property type="entry name" value="BTAD"/>
    <property type="match status" value="1"/>
</dbReference>
<keyword evidence="4" id="KW-0804">Transcription</keyword>
<reference evidence="9" key="1">
    <citation type="journal article" date="2021" name="Curr. Microbiol.">
        <title>Complete genome of nocamycin-producing strain Saccharothrix syringae NRRL B-16468 reveals the biosynthetic potential for secondary metabolites.</title>
        <authorList>
            <person name="Mo X."/>
            <person name="Yang S."/>
        </authorList>
    </citation>
    <scope>NUCLEOTIDE SEQUENCE [LARGE SCALE GENOMIC DNA]</scope>
    <source>
        <strain evidence="9">ATCC 51364 / DSM 43886 / JCM 6844 / KCTC 9398 / NBRC 14523 / NRRL B-16468 / INA 2240</strain>
    </source>
</reference>
<dbReference type="OrthoDB" id="3275754at2"/>
<dbReference type="Gene3D" id="3.40.50.300">
    <property type="entry name" value="P-loop containing nucleotide triphosphate hydrolases"/>
    <property type="match status" value="1"/>
</dbReference>
<dbReference type="InterPro" id="IPR051677">
    <property type="entry name" value="AfsR-DnrI-RedD_regulator"/>
</dbReference>
<protein>
    <submittedName>
        <fullName evidence="8">Tetratricopeptide repeat protein</fullName>
    </submittedName>
</protein>
<dbReference type="Pfam" id="PF13424">
    <property type="entry name" value="TPR_12"/>
    <property type="match status" value="2"/>
</dbReference>
<dbReference type="InterPro" id="IPR005158">
    <property type="entry name" value="BTAD"/>
</dbReference>
<dbReference type="Gene3D" id="1.10.10.10">
    <property type="entry name" value="Winged helix-like DNA-binding domain superfamily/Winged helix DNA-binding domain"/>
    <property type="match status" value="1"/>
</dbReference>
<feature type="compositionally biased region" description="Pro residues" evidence="5">
    <location>
        <begin position="267"/>
        <end position="276"/>
    </location>
</feature>
<dbReference type="PRINTS" id="PR00364">
    <property type="entry name" value="DISEASERSIST"/>
</dbReference>
<evidence type="ECO:0000256" key="5">
    <source>
        <dbReference type="SAM" id="MobiDB-lite"/>
    </source>
</evidence>
<feature type="region of interest" description="Disordered" evidence="5">
    <location>
        <begin position="265"/>
        <end position="285"/>
    </location>
</feature>
<dbReference type="SUPFAM" id="SSF46894">
    <property type="entry name" value="C-terminal effector domain of the bipartite response regulators"/>
    <property type="match status" value="1"/>
</dbReference>
<dbReference type="InterPro" id="IPR011990">
    <property type="entry name" value="TPR-like_helical_dom_sf"/>
</dbReference>
<dbReference type="KEGG" id="ssyi:EKG83_29175"/>
<gene>
    <name evidence="8" type="ORF">EKG83_29175</name>
</gene>
<organism evidence="8 9">
    <name type="scientific">Saccharothrix syringae</name>
    <name type="common">Nocardiopsis syringae</name>
    <dbReference type="NCBI Taxonomy" id="103733"/>
    <lineage>
        <taxon>Bacteria</taxon>
        <taxon>Bacillati</taxon>
        <taxon>Actinomycetota</taxon>
        <taxon>Actinomycetes</taxon>
        <taxon>Pseudonocardiales</taxon>
        <taxon>Pseudonocardiaceae</taxon>
        <taxon>Saccharothrix</taxon>
    </lineage>
</organism>
<dbReference type="SUPFAM" id="SSF52540">
    <property type="entry name" value="P-loop containing nucleoside triphosphate hydrolases"/>
    <property type="match status" value="1"/>
</dbReference>
<evidence type="ECO:0000259" key="7">
    <source>
        <dbReference type="SMART" id="SM01043"/>
    </source>
</evidence>
<evidence type="ECO:0000256" key="1">
    <source>
        <dbReference type="ARBA" id="ARBA00005820"/>
    </source>
</evidence>
<dbReference type="SMART" id="SM00028">
    <property type="entry name" value="TPR"/>
    <property type="match status" value="5"/>
</dbReference>
<dbReference type="InterPro" id="IPR036388">
    <property type="entry name" value="WH-like_DNA-bd_sf"/>
</dbReference>
<feature type="domain" description="OmpR/PhoB-type" evidence="6">
    <location>
        <begin position="34"/>
        <end position="109"/>
    </location>
</feature>
<dbReference type="GO" id="GO:0003677">
    <property type="term" value="F:DNA binding"/>
    <property type="evidence" value="ECO:0007669"/>
    <property type="project" value="UniProtKB-KW"/>
</dbReference>
<keyword evidence="9" id="KW-1185">Reference proteome</keyword>
<dbReference type="GO" id="GO:0000160">
    <property type="term" value="P:phosphorelay signal transduction system"/>
    <property type="evidence" value="ECO:0007669"/>
    <property type="project" value="InterPro"/>
</dbReference>
<dbReference type="PANTHER" id="PTHR35807:SF1">
    <property type="entry name" value="TRANSCRIPTIONAL REGULATOR REDD"/>
    <property type="match status" value="1"/>
</dbReference>
<dbReference type="Proteomes" id="UP000325787">
    <property type="component" value="Chromosome"/>
</dbReference>
<keyword evidence="3" id="KW-0238">DNA-binding</keyword>
<dbReference type="PANTHER" id="PTHR35807">
    <property type="entry name" value="TRANSCRIPTIONAL REGULATOR REDD-RELATED"/>
    <property type="match status" value="1"/>
</dbReference>
<dbReference type="CDD" id="cd15831">
    <property type="entry name" value="BTAD"/>
    <property type="match status" value="1"/>
</dbReference>
<proteinExistence type="inferred from homology"/>
<dbReference type="EMBL" id="CP034550">
    <property type="protein sequence ID" value="QFZ24577.1"/>
    <property type="molecule type" value="Genomic_DNA"/>
</dbReference>
<evidence type="ECO:0000313" key="8">
    <source>
        <dbReference type="EMBL" id="QFZ24577.1"/>
    </source>
</evidence>
<evidence type="ECO:0000256" key="4">
    <source>
        <dbReference type="ARBA" id="ARBA00023163"/>
    </source>
</evidence>
<evidence type="ECO:0000313" key="9">
    <source>
        <dbReference type="Proteomes" id="UP000325787"/>
    </source>
</evidence>
<evidence type="ECO:0000259" key="6">
    <source>
        <dbReference type="SMART" id="SM00862"/>
    </source>
</evidence>
<dbReference type="InterPro" id="IPR016032">
    <property type="entry name" value="Sig_transdc_resp-reg_C-effctor"/>
</dbReference>
<sequence>MGDRDGWGRRPGGRAGGVVLRFRVLGDIQVVVDGVPVAIAHRQQLGVLATLLVDVNTAVPLDVLADRVWGEHPPRRPRQALYTYLSRLRTSLDGVAGVAITRGPRGYALETDPDTVDLHRFRRLVGQAGGTDDTAARCAVLTEALSLWTGPAFAGVDSPWFVGTRAVLDNEHLAARLDRYDASLALGGHDALLPALSVAADEHPLDERVAGQLLLALVRGGRRHEALHRYEALRAALAEELGVDPGPALRELHQRILTADPALAAPEPAPAAPATPVPRQLPAAPASFTGRDRELAELVDAHAGAGVLTAISGPGGIGKTWLALHWSHRFADRFPDGQLFVNLRGFDPGGQPAPPEAVLRGFLEALGVAPHAVPTGLDTLTARYRSLLADKRVLVVLDNARDTEQVVPLLPGTAAATVLVTSRDRLTGLVGAHSAHALLLDVLSPAAARALLAHRLGDARLTAEPDAVRDLIARCAGLPVALGIVAARATVHPDLPLATWADELRDEAERLDALDDGDPHASLSAVLSWSTAALDRPHAEAFGLLGAAPGPDIGVAAAAALCGLTRPRAAAVLRVLERVSLAQQHSAGRYRMHDLVRLYAGARPEPGERAAALRRLVDFYLHTAVTADRFLEPHRRPLDTAPTVPEHPYPVADNAAAMTWFAAEHACVAAAQQTAADHGWDTAAWQLAWAVNTFHIRTGRHHDLLALWQHGAAAADRVGDSATRALVHRYVGNAHGTVGDFATCSRHLVEALAVVERAGDEAGRALIHRDLAIVSEQLGDFPAALEHATRTMDIVERLDNPTWQADAHNTVGWYLARLGRYAEAHEHCEIALSQCRLHRDRNGEGNTLDTLGYVSHQRGHHADGIRYYEASAALWRELGYTHELVVSLDGCGQVHADLGNADEARSLWGEALELCVAQRRDTEADGLRQRLLAL</sequence>
<evidence type="ECO:0000256" key="3">
    <source>
        <dbReference type="ARBA" id="ARBA00023125"/>
    </source>
</evidence>
<dbReference type="GO" id="GO:0043531">
    <property type="term" value="F:ADP binding"/>
    <property type="evidence" value="ECO:0007669"/>
    <property type="project" value="InterPro"/>
</dbReference>
<dbReference type="InterPro" id="IPR001867">
    <property type="entry name" value="OmpR/PhoB-type_DNA-bd"/>
</dbReference>
<accession>A0A5Q0HE31</accession>
<dbReference type="InterPro" id="IPR027417">
    <property type="entry name" value="P-loop_NTPase"/>
</dbReference>